<evidence type="ECO:0000256" key="20">
    <source>
        <dbReference type="SAM" id="MobiDB-lite"/>
    </source>
</evidence>
<dbReference type="SUPFAM" id="SSF51294">
    <property type="entry name" value="Hedgehog/intein (Hint) domain"/>
    <property type="match status" value="1"/>
</dbReference>
<comment type="similarity">
    <text evidence="2">Belongs to the hedgehog family.</text>
</comment>
<keyword evidence="25" id="KW-1185">Reference proteome</keyword>
<evidence type="ECO:0000256" key="21">
    <source>
        <dbReference type="SAM" id="SignalP"/>
    </source>
</evidence>
<keyword evidence="4" id="KW-0217">Developmental protein</keyword>
<evidence type="ECO:0000256" key="9">
    <source>
        <dbReference type="ARBA" id="ARBA00022723"/>
    </source>
</evidence>
<organism evidence="24 25">
    <name type="scientific">Plutella xylostella</name>
    <name type="common">Diamondback moth</name>
    <name type="synonym">Plutella maculipennis</name>
    <dbReference type="NCBI Taxonomy" id="51655"/>
    <lineage>
        <taxon>Eukaryota</taxon>
        <taxon>Metazoa</taxon>
        <taxon>Ecdysozoa</taxon>
        <taxon>Arthropoda</taxon>
        <taxon>Hexapoda</taxon>
        <taxon>Insecta</taxon>
        <taxon>Pterygota</taxon>
        <taxon>Neoptera</taxon>
        <taxon>Endopterygota</taxon>
        <taxon>Lepidoptera</taxon>
        <taxon>Glossata</taxon>
        <taxon>Ditrysia</taxon>
        <taxon>Yponomeutoidea</taxon>
        <taxon>Plutellidae</taxon>
        <taxon>Plutella</taxon>
    </lineage>
</organism>
<evidence type="ECO:0000256" key="1">
    <source>
        <dbReference type="ARBA" id="ARBA00004193"/>
    </source>
</evidence>
<comment type="catalytic activity">
    <reaction evidence="19">
        <text>glycyl-L-cysteinyl-[protein] + cholesterol + H(+) = [protein]-C-terminal glycyl cholesterol ester + N-terminal L-cysteinyl-[protein]</text>
        <dbReference type="Rhea" id="RHEA:59504"/>
        <dbReference type="Rhea" id="RHEA-COMP:12707"/>
        <dbReference type="Rhea" id="RHEA-COMP:15369"/>
        <dbReference type="Rhea" id="RHEA-COMP:15374"/>
        <dbReference type="ChEBI" id="CHEBI:15378"/>
        <dbReference type="ChEBI" id="CHEBI:16113"/>
        <dbReference type="ChEBI" id="CHEBI:65250"/>
        <dbReference type="ChEBI" id="CHEBI:143135"/>
        <dbReference type="ChEBI" id="CHEBI:143140"/>
    </reaction>
    <physiologicalReaction direction="left-to-right" evidence="19">
        <dbReference type="Rhea" id="RHEA:59505"/>
    </physiologicalReaction>
</comment>
<evidence type="ECO:0000256" key="16">
    <source>
        <dbReference type="ARBA" id="ARBA00023288"/>
    </source>
</evidence>
<name>A0ABQ7QT07_PLUXY</name>
<dbReference type="Pfam" id="PF01085">
    <property type="entry name" value="HH_signal"/>
    <property type="match status" value="1"/>
</dbReference>
<keyword evidence="6" id="KW-0645">Protease</keyword>
<keyword evidence="13" id="KW-0106">Calcium</keyword>
<evidence type="ECO:0000256" key="19">
    <source>
        <dbReference type="ARBA" id="ARBA00048589"/>
    </source>
</evidence>
<evidence type="ECO:0000256" key="17">
    <source>
        <dbReference type="ARBA" id="ARBA00023301"/>
    </source>
</evidence>
<dbReference type="InterPro" id="IPR003587">
    <property type="entry name" value="Hint_dom_N"/>
</dbReference>
<dbReference type="PANTHER" id="PTHR11889:SF31">
    <property type="entry name" value="PROTEIN HEDGEHOG"/>
    <property type="match status" value="1"/>
</dbReference>
<feature type="domain" description="Hint" evidence="23">
    <location>
        <begin position="189"/>
        <end position="289"/>
    </location>
</feature>
<evidence type="ECO:0000256" key="10">
    <source>
        <dbReference type="ARBA" id="ARBA00022729"/>
    </source>
</evidence>
<dbReference type="Gene3D" id="3.30.1380.10">
    <property type="match status" value="1"/>
</dbReference>
<evidence type="ECO:0000256" key="7">
    <source>
        <dbReference type="ARBA" id="ARBA00022679"/>
    </source>
</evidence>
<keyword evidence="10 21" id="KW-0732">Signal</keyword>
<dbReference type="InterPro" id="IPR000320">
    <property type="entry name" value="Hedgehog_signalling_dom"/>
</dbReference>
<comment type="caution">
    <text evidence="24">The sequence shown here is derived from an EMBL/GenBank/DDBJ whole genome shotgun (WGS) entry which is preliminary data.</text>
</comment>
<comment type="function">
    <text evidence="18">The C-terminal part of the hedgehog protein precursor displays an autoproteolysis activity that results in the cleavage of the full-length protein into two parts (N-product and C-product). In addition, the C-terminal part displays a cholesterol transferase activity that results by the covalent attachment of a cholesterol moiety to the C-terminal of the newly generated N-product. Once cleaved, the C-product has no signaling activity and diffuses from the cell.</text>
</comment>
<keyword evidence="14" id="KW-0472">Membrane</keyword>
<dbReference type="SMART" id="SM00306">
    <property type="entry name" value="HintN"/>
    <property type="match status" value="1"/>
</dbReference>
<feature type="domain" description="Hint" evidence="22">
    <location>
        <begin position="291"/>
        <end position="335"/>
    </location>
</feature>
<evidence type="ECO:0000256" key="8">
    <source>
        <dbReference type="ARBA" id="ARBA00022716"/>
    </source>
</evidence>
<evidence type="ECO:0000256" key="5">
    <source>
        <dbReference type="ARBA" id="ARBA00022475"/>
    </source>
</evidence>
<gene>
    <name evidence="24" type="ORF">JYU34_006858</name>
</gene>
<sequence>MRAAWLILVWAGAAAACGPGRGFTGRRGPRRLMPLVFGQHVPNHGENSQSSSGPPEGRITRDDERFKDLVPNYNPDIDFKDDEGTGADRLMTQRCKERLNTLAISVMNQWPGVRLRVAEGWDEDDSHLDRSLHYEGRAVDVSTSDRDHAKYGMLARLAVEAGFDWVYYESRSYIHLSVKTESSGSGAGAGCFPGGALVRTRLGPRPVELLAPGDQVLAVDATGKVVYSEVLTFLDRDPSARRRFVRVTAESGAVLTLTPSHLLLLAAPDAFRSAFAADVVPGDVVLTRGSGAVLVPSRVVAVDYVELKGVYAPLTSEGTILVDDVLASCYAVVASHGAAHGALAPLRWLAALGAARDVPRGVHWYASFLYSTAKYLLPKSYTYG</sequence>
<feature type="region of interest" description="Disordered" evidence="20">
    <location>
        <begin position="39"/>
        <end position="61"/>
    </location>
</feature>
<dbReference type="InterPro" id="IPR050387">
    <property type="entry name" value="Hedgehog_Signaling"/>
</dbReference>
<dbReference type="PROSITE" id="PS50817">
    <property type="entry name" value="INTEIN_N_TER"/>
    <property type="match status" value="1"/>
</dbReference>
<keyword evidence="12" id="KW-0068">Autocatalytic cleavage</keyword>
<dbReference type="CDD" id="cd00081">
    <property type="entry name" value="Hint"/>
    <property type="match status" value="1"/>
</dbReference>
<evidence type="ECO:0000256" key="4">
    <source>
        <dbReference type="ARBA" id="ARBA00022473"/>
    </source>
</evidence>
<keyword evidence="8" id="KW-0709">Segmentation polarity protein</keyword>
<evidence type="ECO:0000256" key="14">
    <source>
        <dbReference type="ARBA" id="ARBA00023136"/>
    </source>
</evidence>
<dbReference type="Pfam" id="PF01079">
    <property type="entry name" value="Hint"/>
    <property type="match status" value="1"/>
</dbReference>
<protein>
    <recommendedName>
        <fullName evidence="3">Protein hedgehog</fullName>
    </recommendedName>
</protein>
<evidence type="ECO:0000256" key="3">
    <source>
        <dbReference type="ARBA" id="ARBA00021970"/>
    </source>
</evidence>
<keyword evidence="11" id="KW-0378">Hydrolase</keyword>
<evidence type="ECO:0000259" key="23">
    <source>
        <dbReference type="SMART" id="SM00306"/>
    </source>
</evidence>
<dbReference type="InterPro" id="IPR036844">
    <property type="entry name" value="Hint_dom_sf"/>
</dbReference>
<evidence type="ECO:0000256" key="6">
    <source>
        <dbReference type="ARBA" id="ARBA00022670"/>
    </source>
</evidence>
<dbReference type="PANTHER" id="PTHR11889">
    <property type="entry name" value="HEDGEHOG"/>
    <property type="match status" value="1"/>
</dbReference>
<feature type="chain" id="PRO_5045714231" description="Protein hedgehog" evidence="21">
    <location>
        <begin position="17"/>
        <end position="384"/>
    </location>
</feature>
<reference evidence="24 25" key="1">
    <citation type="submission" date="2021-06" db="EMBL/GenBank/DDBJ databases">
        <title>A haploid diamondback moth (Plutella xylostella L.) genome assembly resolves 31 chromosomes and identifies a diamide resistance mutation.</title>
        <authorList>
            <person name="Ward C.M."/>
            <person name="Perry K.D."/>
            <person name="Baker G."/>
            <person name="Powis K."/>
            <person name="Heckel D.G."/>
            <person name="Baxter S.W."/>
        </authorList>
    </citation>
    <scope>NUCLEOTIDE SEQUENCE [LARGE SCALE GENOMIC DNA]</scope>
    <source>
        <strain evidence="24 25">LV</strain>
        <tissue evidence="24">Single pupa</tissue>
    </source>
</reference>
<evidence type="ECO:0000256" key="12">
    <source>
        <dbReference type="ARBA" id="ARBA00022813"/>
    </source>
</evidence>
<feature type="signal peptide" evidence="21">
    <location>
        <begin position="1"/>
        <end position="16"/>
    </location>
</feature>
<evidence type="ECO:0000313" key="25">
    <source>
        <dbReference type="Proteomes" id="UP000823941"/>
    </source>
</evidence>
<evidence type="ECO:0000256" key="11">
    <source>
        <dbReference type="ARBA" id="ARBA00022801"/>
    </source>
</evidence>
<evidence type="ECO:0000313" key="24">
    <source>
        <dbReference type="EMBL" id="KAG7308190.1"/>
    </source>
</evidence>
<evidence type="ECO:0000256" key="18">
    <source>
        <dbReference type="ARBA" id="ARBA00045369"/>
    </source>
</evidence>
<dbReference type="SUPFAM" id="SSF55166">
    <property type="entry name" value="Hedgehog/DD-peptidase"/>
    <property type="match status" value="1"/>
</dbReference>
<keyword evidence="5" id="KW-1003">Cell membrane</keyword>
<evidence type="ECO:0000259" key="22">
    <source>
        <dbReference type="SMART" id="SM00305"/>
    </source>
</evidence>
<keyword evidence="7" id="KW-0808">Transferase</keyword>
<evidence type="ECO:0000256" key="13">
    <source>
        <dbReference type="ARBA" id="ARBA00022837"/>
    </source>
</evidence>
<dbReference type="PROSITE" id="PS51257">
    <property type="entry name" value="PROKAR_LIPOPROTEIN"/>
    <property type="match status" value="1"/>
</dbReference>
<evidence type="ECO:0000256" key="2">
    <source>
        <dbReference type="ARBA" id="ARBA00010649"/>
    </source>
</evidence>
<dbReference type="InterPro" id="IPR006141">
    <property type="entry name" value="Intein_N"/>
</dbReference>
<keyword evidence="17" id="KW-0504">Morphogen</keyword>
<dbReference type="EMBL" id="JAHIBW010000009">
    <property type="protein sequence ID" value="KAG7308190.1"/>
    <property type="molecule type" value="Genomic_DNA"/>
</dbReference>
<comment type="subcellular location">
    <subcellularLocation>
        <location evidence="1">Cell membrane</location>
        <topology evidence="1">Lipid-anchor</topology>
    </subcellularLocation>
</comment>
<dbReference type="PRINTS" id="PR00632">
    <property type="entry name" value="SONICHHOG"/>
</dbReference>
<keyword evidence="16" id="KW-0449">Lipoprotein</keyword>
<dbReference type="InterPro" id="IPR001767">
    <property type="entry name" value="Hedgehog_Hint"/>
</dbReference>
<dbReference type="InterPro" id="IPR001657">
    <property type="entry name" value="Hedgehog"/>
</dbReference>
<evidence type="ECO:0000256" key="15">
    <source>
        <dbReference type="ARBA" id="ARBA00023139"/>
    </source>
</evidence>
<accession>A0ABQ7QT07</accession>
<dbReference type="SMART" id="SM00305">
    <property type="entry name" value="HintC"/>
    <property type="match status" value="1"/>
</dbReference>
<dbReference type="Proteomes" id="UP000823941">
    <property type="component" value="Chromosome 9"/>
</dbReference>
<proteinExistence type="inferred from homology"/>
<keyword evidence="9" id="KW-0479">Metal-binding</keyword>
<dbReference type="Gene3D" id="2.170.16.10">
    <property type="entry name" value="Hedgehog/Intein (Hint) domain"/>
    <property type="match status" value="1"/>
</dbReference>
<keyword evidence="15" id="KW-0564">Palmitate</keyword>
<dbReference type="InterPro" id="IPR003586">
    <property type="entry name" value="Hint_dom_C"/>
</dbReference>
<dbReference type="InterPro" id="IPR009045">
    <property type="entry name" value="Zn_M74/Hedgehog-like"/>
</dbReference>